<dbReference type="OrthoDB" id="9969788at2"/>
<dbReference type="AlphaFoldDB" id="A0A434AU84"/>
<comment type="caution">
    <text evidence="1">The sequence shown here is derived from an EMBL/GenBank/DDBJ whole genome shotgun (WGS) entry which is preliminary data.</text>
</comment>
<protein>
    <recommendedName>
        <fullName evidence="3">XRE family transcriptional regulator</fullName>
    </recommendedName>
</protein>
<reference evidence="1 2" key="1">
    <citation type="submission" date="2018-11" db="EMBL/GenBank/DDBJ databases">
        <title>Parancylomarina longa gen. nov., sp. nov., isolated from sediments of southern Okinawa.</title>
        <authorList>
            <person name="Fu T."/>
        </authorList>
    </citation>
    <scope>NUCLEOTIDE SEQUENCE [LARGE SCALE GENOMIC DNA]</scope>
    <source>
        <strain evidence="1 2">T3-2 S1-C</strain>
    </source>
</reference>
<evidence type="ECO:0000313" key="2">
    <source>
        <dbReference type="Proteomes" id="UP000282985"/>
    </source>
</evidence>
<dbReference type="RefSeq" id="WP_127343884.1">
    <property type="nucleotide sequence ID" value="NZ_RJJX01000012.1"/>
</dbReference>
<accession>A0A434AU84</accession>
<sequence>MIKIEKIIELGNQLPRGAKTKISNKCGVSRTLVVQFFKGTKLPSNYTIKKVLDATSIVIEEYRNESKSINTIVDGLKL</sequence>
<name>A0A434AU84_9BACT</name>
<organism evidence="1 2">
    <name type="scientific">Ancylomarina longa</name>
    <dbReference type="NCBI Taxonomy" id="2487017"/>
    <lineage>
        <taxon>Bacteria</taxon>
        <taxon>Pseudomonadati</taxon>
        <taxon>Bacteroidota</taxon>
        <taxon>Bacteroidia</taxon>
        <taxon>Marinilabiliales</taxon>
        <taxon>Marinifilaceae</taxon>
        <taxon>Ancylomarina</taxon>
    </lineage>
</organism>
<gene>
    <name evidence="1" type="ORF">DLK05_10240</name>
</gene>
<dbReference type="EMBL" id="RJJX01000012">
    <property type="protein sequence ID" value="RUT78018.1"/>
    <property type="molecule type" value="Genomic_DNA"/>
</dbReference>
<keyword evidence="2" id="KW-1185">Reference proteome</keyword>
<dbReference type="Proteomes" id="UP000282985">
    <property type="component" value="Unassembled WGS sequence"/>
</dbReference>
<evidence type="ECO:0008006" key="3">
    <source>
        <dbReference type="Google" id="ProtNLM"/>
    </source>
</evidence>
<evidence type="ECO:0000313" key="1">
    <source>
        <dbReference type="EMBL" id="RUT78018.1"/>
    </source>
</evidence>
<proteinExistence type="predicted"/>